<accession>A0A8J7W9A6</accession>
<dbReference type="PROSITE" id="PS50801">
    <property type="entry name" value="STAS"/>
    <property type="match status" value="1"/>
</dbReference>
<dbReference type="InterPro" id="IPR003658">
    <property type="entry name" value="Anti-sigma_ant"/>
</dbReference>
<proteinExistence type="inferred from homology"/>
<name>A0A8J7W9A6_9EURY</name>
<dbReference type="RefSeq" id="WP_211530126.1">
    <property type="nucleotide sequence ID" value="NZ_JWHL01000003.1"/>
</dbReference>
<dbReference type="Proteomes" id="UP000730161">
    <property type="component" value="Unassembled WGS sequence"/>
</dbReference>
<gene>
    <name evidence="3" type="ORF">RJ53_02845</name>
</gene>
<evidence type="ECO:0000259" key="2">
    <source>
        <dbReference type="PROSITE" id="PS50801"/>
    </source>
</evidence>
<dbReference type="InterPro" id="IPR002645">
    <property type="entry name" value="STAS_dom"/>
</dbReference>
<dbReference type="Gene3D" id="3.30.750.24">
    <property type="entry name" value="STAS domain"/>
    <property type="match status" value="1"/>
</dbReference>
<evidence type="ECO:0000313" key="3">
    <source>
        <dbReference type="EMBL" id="MBR1368497.1"/>
    </source>
</evidence>
<protein>
    <recommendedName>
        <fullName evidence="2">STAS domain-containing protein</fullName>
    </recommendedName>
</protein>
<comment type="caution">
    <text evidence="3">The sequence shown here is derived from an EMBL/GenBank/DDBJ whole genome shotgun (WGS) entry which is preliminary data.</text>
</comment>
<dbReference type="CDD" id="cd07043">
    <property type="entry name" value="STAS_anti-anti-sigma_factors"/>
    <property type="match status" value="1"/>
</dbReference>
<dbReference type="EMBL" id="JWHL01000003">
    <property type="protein sequence ID" value="MBR1368497.1"/>
    <property type="molecule type" value="Genomic_DNA"/>
</dbReference>
<comment type="similarity">
    <text evidence="1">Belongs to the anti-sigma-factor antagonist family.</text>
</comment>
<evidence type="ECO:0000313" key="4">
    <source>
        <dbReference type="Proteomes" id="UP000730161"/>
    </source>
</evidence>
<dbReference type="OrthoDB" id="117995at2157"/>
<dbReference type="GO" id="GO:0043856">
    <property type="term" value="F:anti-sigma factor antagonist activity"/>
    <property type="evidence" value="ECO:0007669"/>
    <property type="project" value="InterPro"/>
</dbReference>
<dbReference type="PANTHER" id="PTHR33495">
    <property type="entry name" value="ANTI-SIGMA FACTOR ANTAGONIST TM_1081-RELATED-RELATED"/>
    <property type="match status" value="1"/>
</dbReference>
<dbReference type="PANTHER" id="PTHR33495:SF14">
    <property type="entry name" value="ANTI-SIGMA FACTOR ANTAGONIST"/>
    <property type="match status" value="1"/>
</dbReference>
<dbReference type="Pfam" id="PF01740">
    <property type="entry name" value="STAS"/>
    <property type="match status" value="1"/>
</dbReference>
<dbReference type="NCBIfam" id="TIGR00377">
    <property type="entry name" value="ant_ant_sig"/>
    <property type="match status" value="1"/>
</dbReference>
<organism evidence="3 4">
    <name type="scientific">Methanocalculus chunghsingensis</name>
    <dbReference type="NCBI Taxonomy" id="156457"/>
    <lineage>
        <taxon>Archaea</taxon>
        <taxon>Methanobacteriati</taxon>
        <taxon>Methanobacteriota</taxon>
        <taxon>Stenosarchaea group</taxon>
        <taxon>Methanomicrobia</taxon>
        <taxon>Methanomicrobiales</taxon>
        <taxon>Methanocalculaceae</taxon>
        <taxon>Methanocalculus</taxon>
    </lineage>
</organism>
<dbReference type="SUPFAM" id="SSF52091">
    <property type="entry name" value="SpoIIaa-like"/>
    <property type="match status" value="1"/>
</dbReference>
<evidence type="ECO:0000256" key="1">
    <source>
        <dbReference type="ARBA" id="ARBA00009013"/>
    </source>
</evidence>
<dbReference type="InterPro" id="IPR036513">
    <property type="entry name" value="STAS_dom_sf"/>
</dbReference>
<keyword evidence="4" id="KW-1185">Reference proteome</keyword>
<sequence length="432" mass="45995">MQITVTRNDGILVFLLDGRLDGHGAGILEEAIRSAFHDDDTAATVDMSSVGYLSSAGIRTLLTLAKEVKRRGGVMALAGVQEYPLKVLKMAGFQSIFSIVPTVGEAIRICGKGDVTLSLIDELSLPSVTKDGVRYQTEVAEVAPAGLKVRGSLDTLLHARITQDDLKEASFSSIEYSFGLGALGPDAASSLPLLGEMITLHGTMIWLPTDGNDTPDFLAPAGDTMDIPVYTAFNVTLEGPFHEYVSFESDDPAGVSLADLYRQIISAARVRRRDFKGIIALAIAGVSAGVTGSSITRAPLKEYSGGLSGTIMEGDASGDWISTNEYPLYQGDTLVSFGVGVDMTADLSAYDPAALHALASTHPAKRGEEDLSLHNHGVIFKGKPWDRNADLGRQIQALIDTGEVTDIRHLSDTTRLRRGKIGVAYIGAVVEE</sequence>
<feature type="domain" description="STAS" evidence="2">
    <location>
        <begin position="1"/>
        <end position="110"/>
    </location>
</feature>
<reference evidence="3" key="1">
    <citation type="submission" date="2014-12" db="EMBL/GenBank/DDBJ databases">
        <authorList>
            <person name="Huang H.-H."/>
            <person name="Chen S.-C."/>
            <person name="Lai M.-C."/>
        </authorList>
    </citation>
    <scope>NUCLEOTIDE SEQUENCE</scope>
    <source>
        <strain evidence="3">K1F9705b</strain>
    </source>
</reference>
<dbReference type="AlphaFoldDB" id="A0A8J7W9A6"/>